<dbReference type="InterPro" id="IPR000792">
    <property type="entry name" value="Tscrpt_reg_LuxR_C"/>
</dbReference>
<accession>A0A0F7HA59</accession>
<organism evidence="2 3">
    <name type="scientific">Serratia fonticola</name>
    <dbReference type="NCBI Taxonomy" id="47917"/>
    <lineage>
        <taxon>Bacteria</taxon>
        <taxon>Pseudomonadati</taxon>
        <taxon>Pseudomonadota</taxon>
        <taxon>Gammaproteobacteria</taxon>
        <taxon>Enterobacterales</taxon>
        <taxon>Yersiniaceae</taxon>
        <taxon>Serratia</taxon>
    </lineage>
</organism>
<evidence type="ECO:0000256" key="1">
    <source>
        <dbReference type="ARBA" id="ARBA00023125"/>
    </source>
</evidence>
<dbReference type="Pfam" id="PF00196">
    <property type="entry name" value="GerE"/>
    <property type="match status" value="1"/>
</dbReference>
<keyword evidence="1" id="KW-0238">DNA-binding</keyword>
<dbReference type="GO" id="GO:0006355">
    <property type="term" value="P:regulation of DNA-templated transcription"/>
    <property type="evidence" value="ECO:0007669"/>
    <property type="project" value="InterPro"/>
</dbReference>
<sequence length="229" mass="26163">MSRVSTESIIAKLNSLAIAIPLEILIAWESSDEAWCLKDVHKKPVYANARYGLLLKPEGNGRPSALAPFKPFISIHDQRVIDEMRKIEAVGILPIDSKRIFSVFYCERMPYYDKQAHCSGIISHIKPLHSITPRFFISGDGIGKLTVACPSEILSAKEWVVAFLLLQGMAEKEIANILNRTLRTVKFHKSNILAKVHCETTREFIFFARKKQWQFYIPPLFSKPCYIIR</sequence>
<name>A0A0F7HA59_SERFO</name>
<dbReference type="GeneID" id="30320169"/>
<dbReference type="InterPro" id="IPR036388">
    <property type="entry name" value="WH-like_DNA-bd_sf"/>
</dbReference>
<protein>
    <submittedName>
        <fullName evidence="2">Transcriptional regulator FimZ</fullName>
    </submittedName>
</protein>
<dbReference type="RefSeq" id="WP_024483250.1">
    <property type="nucleotide sequence ID" value="NZ_CAMISF010000013.1"/>
</dbReference>
<dbReference type="CDD" id="cd06170">
    <property type="entry name" value="LuxR_C_like"/>
    <property type="match status" value="1"/>
</dbReference>
<dbReference type="AlphaFoldDB" id="A0A0F7HA59"/>
<dbReference type="Gene3D" id="1.10.10.10">
    <property type="entry name" value="Winged helix-like DNA-binding domain superfamily/Winged helix DNA-binding domain"/>
    <property type="match status" value="1"/>
</dbReference>
<dbReference type="STRING" id="47917.AV650_02535"/>
<gene>
    <name evidence="2" type="ORF">NCTC13193_00070</name>
</gene>
<dbReference type="PROSITE" id="PS50043">
    <property type="entry name" value="HTH_LUXR_2"/>
    <property type="match status" value="1"/>
</dbReference>
<evidence type="ECO:0000313" key="2">
    <source>
        <dbReference type="EMBL" id="VEI61866.1"/>
    </source>
</evidence>
<proteinExistence type="predicted"/>
<reference evidence="2 3" key="1">
    <citation type="submission" date="2018-12" db="EMBL/GenBank/DDBJ databases">
        <authorList>
            <consortium name="Pathogen Informatics"/>
        </authorList>
    </citation>
    <scope>NUCLEOTIDE SEQUENCE [LARGE SCALE GENOMIC DNA]</scope>
    <source>
        <strain evidence="2 3">NCTC13193</strain>
    </source>
</reference>
<evidence type="ECO:0000313" key="3">
    <source>
        <dbReference type="Proteomes" id="UP000270487"/>
    </source>
</evidence>
<dbReference type="EMBL" id="LR134492">
    <property type="protein sequence ID" value="VEI61866.1"/>
    <property type="molecule type" value="Genomic_DNA"/>
</dbReference>
<dbReference type="Proteomes" id="UP000270487">
    <property type="component" value="Chromosome"/>
</dbReference>
<dbReference type="SUPFAM" id="SSF46894">
    <property type="entry name" value="C-terminal effector domain of the bipartite response regulators"/>
    <property type="match status" value="1"/>
</dbReference>
<dbReference type="SMART" id="SM00421">
    <property type="entry name" value="HTH_LUXR"/>
    <property type="match status" value="1"/>
</dbReference>
<dbReference type="KEGG" id="sfw:WN53_08320"/>
<dbReference type="PRINTS" id="PR00038">
    <property type="entry name" value="HTHLUXR"/>
</dbReference>
<dbReference type="InterPro" id="IPR016032">
    <property type="entry name" value="Sig_transdc_resp-reg_C-effctor"/>
</dbReference>
<dbReference type="GO" id="GO:0003677">
    <property type="term" value="F:DNA binding"/>
    <property type="evidence" value="ECO:0007669"/>
    <property type="project" value="UniProtKB-KW"/>
</dbReference>